<evidence type="ECO:0000313" key="5">
    <source>
        <dbReference type="Proteomes" id="UP000594262"/>
    </source>
</evidence>
<dbReference type="Proteomes" id="UP000594262">
    <property type="component" value="Unplaced"/>
</dbReference>
<evidence type="ECO:0000256" key="2">
    <source>
        <dbReference type="SAM" id="SignalP"/>
    </source>
</evidence>
<dbReference type="SUPFAM" id="SSF56436">
    <property type="entry name" value="C-type lectin-like"/>
    <property type="match status" value="2"/>
</dbReference>
<evidence type="ECO:0000313" key="4">
    <source>
        <dbReference type="EnsemblMetazoa" id="CLYHEMP024171.1"/>
    </source>
</evidence>
<dbReference type="PANTHER" id="PTHR22803">
    <property type="entry name" value="MANNOSE, PHOSPHOLIPASE, LECTIN RECEPTOR RELATED"/>
    <property type="match status" value="1"/>
</dbReference>
<dbReference type="CDD" id="cd00037">
    <property type="entry name" value="CLECT"/>
    <property type="match status" value="2"/>
</dbReference>
<dbReference type="RefSeq" id="XP_066936836.1">
    <property type="nucleotide sequence ID" value="XM_067080735.1"/>
</dbReference>
<evidence type="ECO:0000256" key="1">
    <source>
        <dbReference type="ARBA" id="ARBA00023157"/>
    </source>
</evidence>
<keyword evidence="2" id="KW-0732">Signal</keyword>
<organism evidence="4 5">
    <name type="scientific">Clytia hemisphaerica</name>
    <dbReference type="NCBI Taxonomy" id="252671"/>
    <lineage>
        <taxon>Eukaryota</taxon>
        <taxon>Metazoa</taxon>
        <taxon>Cnidaria</taxon>
        <taxon>Hydrozoa</taxon>
        <taxon>Hydroidolina</taxon>
        <taxon>Leptothecata</taxon>
        <taxon>Obeliida</taxon>
        <taxon>Clytiidae</taxon>
        <taxon>Clytia</taxon>
    </lineage>
</organism>
<dbReference type="PROSITE" id="PS50041">
    <property type="entry name" value="C_TYPE_LECTIN_2"/>
    <property type="match status" value="2"/>
</dbReference>
<name>A0A7M6DRE3_9CNID</name>
<protein>
    <recommendedName>
        <fullName evidence="3">C-type lectin domain-containing protein</fullName>
    </recommendedName>
</protein>
<keyword evidence="5" id="KW-1185">Reference proteome</keyword>
<proteinExistence type="predicted"/>
<dbReference type="OrthoDB" id="5971167at2759"/>
<dbReference type="Pfam" id="PF00059">
    <property type="entry name" value="Lectin_C"/>
    <property type="match status" value="2"/>
</dbReference>
<dbReference type="InterPro" id="IPR001304">
    <property type="entry name" value="C-type_lectin-like"/>
</dbReference>
<dbReference type="InterPro" id="IPR016186">
    <property type="entry name" value="C-type_lectin-like/link_sf"/>
</dbReference>
<dbReference type="PROSITE" id="PS00615">
    <property type="entry name" value="C_TYPE_LECTIN_1"/>
    <property type="match status" value="1"/>
</dbReference>
<feature type="domain" description="C-type lectin" evidence="3">
    <location>
        <begin position="204"/>
        <end position="321"/>
    </location>
</feature>
<dbReference type="InterPro" id="IPR016187">
    <property type="entry name" value="CTDL_fold"/>
</dbReference>
<dbReference type="AlphaFoldDB" id="A0A7M6DRE3"/>
<feature type="chain" id="PRO_5029916611" description="C-type lectin domain-containing protein" evidence="2">
    <location>
        <begin position="23"/>
        <end position="324"/>
    </location>
</feature>
<feature type="domain" description="C-type lectin" evidence="3">
    <location>
        <begin position="43"/>
        <end position="166"/>
    </location>
</feature>
<dbReference type="InterPro" id="IPR018378">
    <property type="entry name" value="C-type_lectin_CS"/>
</dbReference>
<feature type="signal peptide" evidence="2">
    <location>
        <begin position="1"/>
        <end position="22"/>
    </location>
</feature>
<dbReference type="GeneID" id="136824762"/>
<accession>A0A7M6DRE3</accession>
<dbReference type="SMART" id="SM00034">
    <property type="entry name" value="CLECT"/>
    <property type="match status" value="2"/>
</dbReference>
<reference evidence="4" key="1">
    <citation type="submission" date="2021-01" db="UniProtKB">
        <authorList>
            <consortium name="EnsemblMetazoa"/>
        </authorList>
    </citation>
    <scope>IDENTIFICATION</scope>
</reference>
<sequence length="324" mass="37037">MSSLLSVIQIFVTLVILCRTEATNTTITPSTDQGACEDEWVFRNGFCYWSSSFNKGAYRINSWFGAERDCRRKRADLVSIHSESENNFVHKMTHCARTWTGLTTIDESKRAKTEGNEWIDGTSRTYLNWYAGHPHGDSNHRYNCYYQHDSTGGKWANALCTADRMYYVCKKPAEIANIRAAAFSHRMRAKRAAEKCGKGWKLAGNDKCLHVNNTRVDFFEALLQCQSLGAHLTTMHSAQEEAQLSRAFDSCDTPWIGLENTDPNRVNSNTGWKWNDNTVLRYSNWQSTTPTNDKTKQCGKLVRGLSWVNTHCWELLPFICQKNV</sequence>
<dbReference type="Gene3D" id="3.10.100.10">
    <property type="entry name" value="Mannose-Binding Protein A, subunit A"/>
    <property type="match status" value="2"/>
</dbReference>
<keyword evidence="1" id="KW-1015">Disulfide bond</keyword>
<dbReference type="EnsemblMetazoa" id="CLYHEMT024171.1">
    <property type="protein sequence ID" value="CLYHEMP024171.1"/>
    <property type="gene ID" value="CLYHEMG024171"/>
</dbReference>
<dbReference type="InterPro" id="IPR050111">
    <property type="entry name" value="C-type_lectin/snaclec_domain"/>
</dbReference>
<evidence type="ECO:0000259" key="3">
    <source>
        <dbReference type="PROSITE" id="PS50041"/>
    </source>
</evidence>